<dbReference type="GO" id="GO:0006887">
    <property type="term" value="P:exocytosis"/>
    <property type="evidence" value="ECO:0007669"/>
    <property type="project" value="InterPro"/>
</dbReference>
<reference evidence="4 5" key="1">
    <citation type="journal article" date="2016" name="Sci. Rep.">
        <title>Insights into Adaptations to a Near-Obligate Nematode Endoparasitic Lifestyle from the Finished Genome of Drechmeria coniospora.</title>
        <authorList>
            <person name="Zhang L."/>
            <person name="Zhou Z."/>
            <person name="Guo Q."/>
            <person name="Fokkens L."/>
            <person name="Miskei M."/>
            <person name="Pocsi I."/>
            <person name="Zhang W."/>
            <person name="Chen M."/>
            <person name="Wang L."/>
            <person name="Sun Y."/>
            <person name="Donzelli B.G."/>
            <person name="Gibson D.M."/>
            <person name="Nelson D.R."/>
            <person name="Luo J.G."/>
            <person name="Rep M."/>
            <person name="Liu H."/>
            <person name="Yang S."/>
            <person name="Wang J."/>
            <person name="Krasnoff S.B."/>
            <person name="Xu Y."/>
            <person name="Molnar I."/>
            <person name="Lin M."/>
        </authorList>
    </citation>
    <scope>NUCLEOTIDE SEQUENCE [LARGE SCALE GENOMIC DNA]</scope>
    <source>
        <strain evidence="4 5">ARSEF 6962</strain>
    </source>
</reference>
<dbReference type="GO" id="GO:0000145">
    <property type="term" value="C:exocyst"/>
    <property type="evidence" value="ECO:0007669"/>
    <property type="project" value="InterPro"/>
</dbReference>
<dbReference type="GeneID" id="63713435"/>
<protein>
    <recommendedName>
        <fullName evidence="3">Exocyst complex subunit Exo70 C-terminal domain-containing protein</fullName>
    </recommendedName>
</protein>
<dbReference type="STRING" id="98403.A0A151GRG8"/>
<dbReference type="Proteomes" id="UP000076580">
    <property type="component" value="Chromosome 01"/>
</dbReference>
<evidence type="ECO:0000256" key="1">
    <source>
        <dbReference type="ARBA" id="ARBA00006756"/>
    </source>
</evidence>
<name>A0A151GRG8_DRECN</name>
<evidence type="ECO:0000259" key="3">
    <source>
        <dbReference type="Pfam" id="PF03081"/>
    </source>
</evidence>
<keyword evidence="5" id="KW-1185">Reference proteome</keyword>
<dbReference type="InterPro" id="IPR046364">
    <property type="entry name" value="Exo70_C"/>
</dbReference>
<dbReference type="GO" id="GO:0005546">
    <property type="term" value="F:phosphatidylinositol-4,5-bisphosphate binding"/>
    <property type="evidence" value="ECO:0007669"/>
    <property type="project" value="InterPro"/>
</dbReference>
<dbReference type="AlphaFoldDB" id="A0A151GRG8"/>
<dbReference type="EMBL" id="LAYC01000001">
    <property type="protein sequence ID" value="KYK59658.1"/>
    <property type="molecule type" value="Genomic_DNA"/>
</dbReference>
<dbReference type="InParanoid" id="A0A151GRG8"/>
<dbReference type="RefSeq" id="XP_040659010.1">
    <property type="nucleotide sequence ID" value="XM_040798127.1"/>
</dbReference>
<dbReference type="Pfam" id="PF03081">
    <property type="entry name" value="Exo70_C"/>
    <property type="match status" value="1"/>
</dbReference>
<proteinExistence type="inferred from homology"/>
<dbReference type="InterPro" id="IPR016159">
    <property type="entry name" value="Cullin_repeat-like_dom_sf"/>
</dbReference>
<sequence>MSVSSLSILPRQTLDEEARAEVDVLNSRLDKTTQLTRKIQTCLGRLEASGHSVNEVAGPLSGETRRLQLLENNVDAVLSAIGRLRHPADSKDDEELIIRAGPDKAGLSNYLASIKRLGKAFADMQASNLRANQQSLTELVHLIKSGNTQLEFYFDKLLRGETPPSIEPLHYITKEMAFPPLSRDKTSRLSVICSYLASAQQGYETSPAKLRLEFLEQWRKKATASYTDICKDLSVYLFDTIHTNRTQRPTSGPADSASVVKGLSSKDKDKIKEKFSQFNNAFDDMVSKHRSYNMEREVRSMFGEDIRQKLQPLYDRFWDRYHEIDKGKGKYVKYDKSAISAVFLSLAS</sequence>
<feature type="domain" description="Exocyst complex subunit Exo70 C-terminal" evidence="3">
    <location>
        <begin position="214"/>
        <end position="343"/>
    </location>
</feature>
<dbReference type="Pfam" id="PF20669">
    <property type="entry name" value="Exo70_N"/>
    <property type="match status" value="1"/>
</dbReference>
<dbReference type="SUPFAM" id="SSF74788">
    <property type="entry name" value="Cullin repeat-like"/>
    <property type="match status" value="2"/>
</dbReference>
<evidence type="ECO:0000313" key="4">
    <source>
        <dbReference type="EMBL" id="KYK59658.1"/>
    </source>
</evidence>
<evidence type="ECO:0000313" key="5">
    <source>
        <dbReference type="Proteomes" id="UP000076580"/>
    </source>
</evidence>
<comment type="similarity">
    <text evidence="1">Belongs to the EXO70 family.</text>
</comment>
<evidence type="ECO:0000256" key="2">
    <source>
        <dbReference type="ARBA" id="ARBA00022448"/>
    </source>
</evidence>
<keyword evidence="2" id="KW-0813">Transport</keyword>
<comment type="caution">
    <text evidence="4">The sequence shown here is derived from an EMBL/GenBank/DDBJ whole genome shotgun (WGS) entry which is preliminary data.</text>
</comment>
<organism evidence="4 5">
    <name type="scientific">Drechmeria coniospora</name>
    <name type="common">Nematophagous fungus</name>
    <name type="synonym">Meria coniospora</name>
    <dbReference type="NCBI Taxonomy" id="98403"/>
    <lineage>
        <taxon>Eukaryota</taxon>
        <taxon>Fungi</taxon>
        <taxon>Dikarya</taxon>
        <taxon>Ascomycota</taxon>
        <taxon>Pezizomycotina</taxon>
        <taxon>Sordariomycetes</taxon>
        <taxon>Hypocreomycetidae</taxon>
        <taxon>Hypocreales</taxon>
        <taxon>Ophiocordycipitaceae</taxon>
        <taxon>Drechmeria</taxon>
    </lineage>
</organism>
<accession>A0A151GRG8</accession>
<dbReference type="Gene3D" id="1.20.1280.170">
    <property type="entry name" value="Exocyst complex component Exo70"/>
    <property type="match status" value="2"/>
</dbReference>
<gene>
    <name evidence="4" type="ORF">DCS_00792</name>
</gene>